<dbReference type="Gene3D" id="3.40.50.150">
    <property type="entry name" value="Vaccinia Virus protein VP39"/>
    <property type="match status" value="1"/>
</dbReference>
<dbReference type="GO" id="GO:0052913">
    <property type="term" value="F:16S rRNA (guanine(966)-N(2))-methyltransferase activity"/>
    <property type="evidence" value="ECO:0007669"/>
    <property type="project" value="UniProtKB-EC"/>
</dbReference>
<keyword evidence="2 3" id="KW-0808">Transferase</keyword>
<comment type="caution">
    <text evidence="3">The sequence shown here is derived from an EMBL/GenBank/DDBJ whole genome shotgun (WGS) entry which is preliminary data.</text>
</comment>
<keyword evidence="1 3" id="KW-0489">Methyltransferase</keyword>
<protein>
    <submittedName>
        <fullName evidence="3">16S rRNA (Guanine(966)-N(2))-methyltransferase RsmD</fullName>
        <ecNumber evidence="3">2.1.1.171</ecNumber>
    </submittedName>
</protein>
<proteinExistence type="predicted"/>
<sequence>MTRIIAGAAASTYLEVPARGTRPTSDKVREALFSSLESTFDFSDARVLDCYAGSGALGLEAVSRGAESLVMVEQSAQAARLARANASKVVVRCSDPLPQTSVVNTSVRTWLANAIGTFDLVFLDPPYDLATEILEGDLALLHPRLHEDSVVVVERSTRTTPMTLPQGYALWRERDYGETRLSYLEVVPVDAAA</sequence>
<evidence type="ECO:0000256" key="1">
    <source>
        <dbReference type="ARBA" id="ARBA00022603"/>
    </source>
</evidence>
<dbReference type="PANTHER" id="PTHR43542:SF1">
    <property type="entry name" value="METHYLTRANSFERASE"/>
    <property type="match status" value="1"/>
</dbReference>
<dbReference type="EC" id="2.1.1.171" evidence="3"/>
<evidence type="ECO:0000256" key="2">
    <source>
        <dbReference type="ARBA" id="ARBA00022679"/>
    </source>
</evidence>
<accession>A0ABW5RIX2</accession>
<dbReference type="RefSeq" id="WP_066055885.1">
    <property type="nucleotide sequence ID" value="NZ_JBHUNF010000003.1"/>
</dbReference>
<reference evidence="4" key="1">
    <citation type="journal article" date="2019" name="Int. J. Syst. Evol. Microbiol.">
        <title>The Global Catalogue of Microorganisms (GCM) 10K type strain sequencing project: providing services to taxonomists for standard genome sequencing and annotation.</title>
        <authorList>
            <consortium name="The Broad Institute Genomics Platform"/>
            <consortium name="The Broad Institute Genome Sequencing Center for Infectious Disease"/>
            <person name="Wu L."/>
            <person name="Ma J."/>
        </authorList>
    </citation>
    <scope>NUCLEOTIDE SEQUENCE [LARGE SCALE GENOMIC DNA]</scope>
    <source>
        <strain evidence="4">TISTR 1511</strain>
    </source>
</reference>
<keyword evidence="4" id="KW-1185">Reference proteome</keyword>
<name>A0ABW5RIX2_9MICO</name>
<dbReference type="EMBL" id="JBHUNF010000003">
    <property type="protein sequence ID" value="MFD2674705.1"/>
    <property type="molecule type" value="Genomic_DNA"/>
</dbReference>
<dbReference type="InterPro" id="IPR004398">
    <property type="entry name" value="RNA_MeTrfase_RsmD"/>
</dbReference>
<evidence type="ECO:0000313" key="4">
    <source>
        <dbReference type="Proteomes" id="UP001597453"/>
    </source>
</evidence>
<dbReference type="Proteomes" id="UP001597453">
    <property type="component" value="Unassembled WGS sequence"/>
</dbReference>
<dbReference type="SUPFAM" id="SSF53335">
    <property type="entry name" value="S-adenosyl-L-methionine-dependent methyltransferases"/>
    <property type="match status" value="1"/>
</dbReference>
<gene>
    <name evidence="3" type="primary">rsmD</name>
    <name evidence="3" type="ORF">ACFSUQ_05240</name>
</gene>
<dbReference type="CDD" id="cd02440">
    <property type="entry name" value="AdoMet_MTases"/>
    <property type="match status" value="1"/>
</dbReference>
<evidence type="ECO:0000313" key="3">
    <source>
        <dbReference type="EMBL" id="MFD2674705.1"/>
    </source>
</evidence>
<dbReference type="PIRSF" id="PIRSF004553">
    <property type="entry name" value="CHP00095"/>
    <property type="match status" value="1"/>
</dbReference>
<dbReference type="InterPro" id="IPR029063">
    <property type="entry name" value="SAM-dependent_MTases_sf"/>
</dbReference>
<dbReference type="NCBIfam" id="TIGR00095">
    <property type="entry name" value="16S rRNA (guanine(966)-N(2))-methyltransferase RsmD"/>
    <property type="match status" value="1"/>
</dbReference>
<dbReference type="Pfam" id="PF03602">
    <property type="entry name" value="Cons_hypoth95"/>
    <property type="match status" value="1"/>
</dbReference>
<dbReference type="PANTHER" id="PTHR43542">
    <property type="entry name" value="METHYLTRANSFERASE"/>
    <property type="match status" value="1"/>
</dbReference>
<dbReference type="InterPro" id="IPR002052">
    <property type="entry name" value="DNA_methylase_N6_adenine_CS"/>
</dbReference>
<dbReference type="PROSITE" id="PS00092">
    <property type="entry name" value="N6_MTASE"/>
    <property type="match status" value="1"/>
</dbReference>
<organism evidence="3 4">
    <name type="scientific">Gulosibacter bifidus</name>
    <dbReference type="NCBI Taxonomy" id="272239"/>
    <lineage>
        <taxon>Bacteria</taxon>
        <taxon>Bacillati</taxon>
        <taxon>Actinomycetota</taxon>
        <taxon>Actinomycetes</taxon>
        <taxon>Micrococcales</taxon>
        <taxon>Microbacteriaceae</taxon>
        <taxon>Gulosibacter</taxon>
    </lineage>
</organism>